<evidence type="ECO:0000313" key="6">
    <source>
        <dbReference type="Proteomes" id="UP000515733"/>
    </source>
</evidence>
<reference evidence="5 6" key="1">
    <citation type="submission" date="2020-03" db="EMBL/GenBank/DDBJ databases">
        <authorList>
            <consortium name="Genoscope - CEA"/>
            <person name="William W."/>
        </authorList>
    </citation>
    <scope>NUCLEOTIDE SEQUENCE [LARGE SCALE GENOMIC DNA]</scope>
    <source>
        <strain evidence="6">DSM 16959</strain>
    </source>
</reference>
<organism evidence="5 6">
    <name type="scientific">Denitratisoma oestradiolicum</name>
    <dbReference type="NCBI Taxonomy" id="311182"/>
    <lineage>
        <taxon>Bacteria</taxon>
        <taxon>Pseudomonadati</taxon>
        <taxon>Pseudomonadota</taxon>
        <taxon>Betaproteobacteria</taxon>
        <taxon>Nitrosomonadales</taxon>
        <taxon>Sterolibacteriaceae</taxon>
        <taxon>Denitratisoma</taxon>
    </lineage>
</organism>
<evidence type="ECO:0000256" key="1">
    <source>
        <dbReference type="ARBA" id="ARBA00022737"/>
    </source>
</evidence>
<feature type="repeat" description="TPR" evidence="3">
    <location>
        <begin position="152"/>
        <end position="185"/>
    </location>
</feature>
<proteinExistence type="predicted"/>
<feature type="chain" id="PRO_5027997562" evidence="4">
    <location>
        <begin position="21"/>
        <end position="265"/>
    </location>
</feature>
<dbReference type="InterPro" id="IPR050498">
    <property type="entry name" value="Ycf3"/>
</dbReference>
<dbReference type="PANTHER" id="PTHR44858">
    <property type="entry name" value="TETRATRICOPEPTIDE REPEAT PROTEIN 6"/>
    <property type="match status" value="1"/>
</dbReference>
<dbReference type="PANTHER" id="PTHR44858:SF1">
    <property type="entry name" value="UDP-N-ACETYLGLUCOSAMINE--PEPTIDE N-ACETYLGLUCOSAMINYLTRANSFERASE SPINDLY-RELATED"/>
    <property type="match status" value="1"/>
</dbReference>
<dbReference type="SUPFAM" id="SSF48452">
    <property type="entry name" value="TPR-like"/>
    <property type="match status" value="1"/>
</dbReference>
<dbReference type="InterPro" id="IPR013360">
    <property type="entry name" value="Pilus_4_PilW"/>
</dbReference>
<evidence type="ECO:0000256" key="3">
    <source>
        <dbReference type="PROSITE-ProRule" id="PRU00339"/>
    </source>
</evidence>
<dbReference type="KEGG" id="doe:DENOEST_2791"/>
<dbReference type="SMART" id="SM00028">
    <property type="entry name" value="TPR"/>
    <property type="match status" value="4"/>
</dbReference>
<keyword evidence="1" id="KW-0677">Repeat</keyword>
<dbReference type="InterPro" id="IPR019734">
    <property type="entry name" value="TPR_rpt"/>
</dbReference>
<keyword evidence="2 3" id="KW-0802">TPR repeat</keyword>
<dbReference type="Pfam" id="PF14559">
    <property type="entry name" value="TPR_19"/>
    <property type="match status" value="1"/>
</dbReference>
<keyword evidence="6" id="KW-1185">Reference proteome</keyword>
<dbReference type="OrthoDB" id="9814042at2"/>
<protein>
    <submittedName>
        <fullName evidence="5">Type IV fimbrial biogenesis protein</fullName>
    </submittedName>
</protein>
<evidence type="ECO:0000256" key="2">
    <source>
        <dbReference type="ARBA" id="ARBA00022803"/>
    </source>
</evidence>
<dbReference type="Pfam" id="PF00515">
    <property type="entry name" value="TPR_1"/>
    <property type="match status" value="1"/>
</dbReference>
<evidence type="ECO:0000313" key="5">
    <source>
        <dbReference type="EMBL" id="CAB1369956.1"/>
    </source>
</evidence>
<dbReference type="PROSITE" id="PS50005">
    <property type="entry name" value="TPR"/>
    <property type="match status" value="2"/>
</dbReference>
<sequence length="265" mass="29207">MRTMLWLCLLFILAACTSTGGDDLLLHSSRAQQPDAQQGSGKSTRARAKSHADLGAGYYEARQFSTALDEARIAIAADSSYAPAHNLLALVYMELKEHRAASDAFERALKLEPGDPEISNNYGWFLCQIGQEPKGLEYLQAAVRNPLYAAPAVALTNAAACAQNIKNFDRAGEYLAQALRVDPNNPRALFMLAELNHKLGRYGEAQLRIAAFHRLVEASAESTWLALRIARGQGNRGDEARFGAQLRQKFSTSNEFQKMLQGQYE</sequence>
<dbReference type="PROSITE" id="PS51257">
    <property type="entry name" value="PROKAR_LIPOPROTEIN"/>
    <property type="match status" value="1"/>
</dbReference>
<keyword evidence="4" id="KW-0732">Signal</keyword>
<dbReference type="NCBIfam" id="TIGR02521">
    <property type="entry name" value="type_IV_pilW"/>
    <property type="match status" value="1"/>
</dbReference>
<dbReference type="Gene3D" id="1.25.40.10">
    <property type="entry name" value="Tetratricopeptide repeat domain"/>
    <property type="match status" value="1"/>
</dbReference>
<feature type="signal peptide" evidence="4">
    <location>
        <begin position="1"/>
        <end position="20"/>
    </location>
</feature>
<dbReference type="AlphaFoldDB" id="A0A6S6YBF2"/>
<dbReference type="InterPro" id="IPR011990">
    <property type="entry name" value="TPR-like_helical_dom_sf"/>
</dbReference>
<evidence type="ECO:0000256" key="4">
    <source>
        <dbReference type="SAM" id="SignalP"/>
    </source>
</evidence>
<accession>A0A6S6YBF2</accession>
<dbReference type="Proteomes" id="UP000515733">
    <property type="component" value="Chromosome"/>
</dbReference>
<name>A0A6S6YBF2_9PROT</name>
<feature type="repeat" description="TPR" evidence="3">
    <location>
        <begin position="82"/>
        <end position="115"/>
    </location>
</feature>
<gene>
    <name evidence="5" type="primary">pilF</name>
    <name evidence="5" type="ORF">DENOEST_2791</name>
</gene>
<dbReference type="EMBL" id="LR778301">
    <property type="protein sequence ID" value="CAB1369956.1"/>
    <property type="molecule type" value="Genomic_DNA"/>
</dbReference>